<keyword evidence="4" id="KW-1185">Reference proteome</keyword>
<keyword evidence="3" id="KW-0614">Plasmid</keyword>
<dbReference type="InterPro" id="IPR001387">
    <property type="entry name" value="Cro/C1-type_HTH"/>
</dbReference>
<dbReference type="InterPro" id="IPR010982">
    <property type="entry name" value="Lambda_DNA-bd_dom_sf"/>
</dbReference>
<dbReference type="PROSITE" id="PS50943">
    <property type="entry name" value="HTH_CROC1"/>
    <property type="match status" value="1"/>
</dbReference>
<dbReference type="KEGG" id="azz:DEW08_30380"/>
<accession>A0A2S2D0V8</accession>
<dbReference type="EMBL" id="CP029360">
    <property type="protein sequence ID" value="AWK90325.1"/>
    <property type="molecule type" value="Genomic_DNA"/>
</dbReference>
<gene>
    <name evidence="3" type="ORF">DEW08_30380</name>
</gene>
<dbReference type="CDD" id="cd00093">
    <property type="entry name" value="HTH_XRE"/>
    <property type="match status" value="1"/>
</dbReference>
<dbReference type="Pfam" id="PF13560">
    <property type="entry name" value="HTH_31"/>
    <property type="match status" value="1"/>
</dbReference>
<dbReference type="AlphaFoldDB" id="A0A2S2D0V8"/>
<dbReference type="OrthoDB" id="7873382at2"/>
<geneLocation type="plasmid" evidence="3 4">
    <name>unnamed5</name>
</geneLocation>
<feature type="domain" description="HTH cro/C1-type" evidence="2">
    <location>
        <begin position="153"/>
        <end position="207"/>
    </location>
</feature>
<sequence>MACSVQVRSDSMEKAVMGSRQRIGHGSRLPALRFATGTYGQAVGAEELQDRRAAAPDLFGEQVQRFANDVAVVELLQLHHPVAGSDDVDLHDLSDPPVQPATVINSPGTAIKQHRTKHRTRANTCLDGAAIIAAMAIRSNTPGRPYLLVGQRIEALRLYAGLTVTEMAEVMGTSQSRYTTIQYGRALPDAEKLEPLCVRWGLSLDWIYRGDRRLMPVGIMDELDVKLQTLVDEEGRPHQRRPGRPAGTSRKRAPREED</sequence>
<evidence type="ECO:0000256" key="1">
    <source>
        <dbReference type="SAM" id="MobiDB-lite"/>
    </source>
</evidence>
<organism evidence="3 4">
    <name type="scientific">Azospirillum thermophilum</name>
    <dbReference type="NCBI Taxonomy" id="2202148"/>
    <lineage>
        <taxon>Bacteria</taxon>
        <taxon>Pseudomonadati</taxon>
        <taxon>Pseudomonadota</taxon>
        <taxon>Alphaproteobacteria</taxon>
        <taxon>Rhodospirillales</taxon>
        <taxon>Azospirillaceae</taxon>
        <taxon>Azospirillum</taxon>
    </lineage>
</organism>
<proteinExistence type="predicted"/>
<protein>
    <recommendedName>
        <fullName evidence="2">HTH cro/C1-type domain-containing protein</fullName>
    </recommendedName>
</protein>
<evidence type="ECO:0000313" key="3">
    <source>
        <dbReference type="EMBL" id="AWK90325.1"/>
    </source>
</evidence>
<evidence type="ECO:0000259" key="2">
    <source>
        <dbReference type="PROSITE" id="PS50943"/>
    </source>
</evidence>
<evidence type="ECO:0000313" key="4">
    <source>
        <dbReference type="Proteomes" id="UP000245629"/>
    </source>
</evidence>
<dbReference type="Gene3D" id="1.10.260.40">
    <property type="entry name" value="lambda repressor-like DNA-binding domains"/>
    <property type="match status" value="1"/>
</dbReference>
<dbReference type="GO" id="GO:0003677">
    <property type="term" value="F:DNA binding"/>
    <property type="evidence" value="ECO:0007669"/>
    <property type="project" value="InterPro"/>
</dbReference>
<dbReference type="SUPFAM" id="SSF47413">
    <property type="entry name" value="lambda repressor-like DNA-binding domains"/>
    <property type="match status" value="1"/>
</dbReference>
<dbReference type="SMART" id="SM00530">
    <property type="entry name" value="HTH_XRE"/>
    <property type="match status" value="1"/>
</dbReference>
<feature type="compositionally biased region" description="Basic residues" evidence="1">
    <location>
        <begin position="238"/>
        <end position="258"/>
    </location>
</feature>
<feature type="region of interest" description="Disordered" evidence="1">
    <location>
        <begin position="231"/>
        <end position="258"/>
    </location>
</feature>
<name>A0A2S2D0V8_9PROT</name>
<dbReference type="Proteomes" id="UP000245629">
    <property type="component" value="Plasmid unnamed5"/>
</dbReference>
<reference evidence="4" key="1">
    <citation type="submission" date="2018-05" db="EMBL/GenBank/DDBJ databases">
        <title>Azospirillum thermophila sp. nov., a novel isolated from hot spring.</title>
        <authorList>
            <person name="Zhao Z."/>
        </authorList>
    </citation>
    <scope>NUCLEOTIDE SEQUENCE [LARGE SCALE GENOMIC DNA]</scope>
    <source>
        <strain evidence="4">CFH 70021</strain>
        <plasmid evidence="4">unnamed5</plasmid>
    </source>
</reference>